<dbReference type="KEGG" id="gps:C427_2442"/>
<keyword evidence="2 3" id="KW-0418">Kinase</keyword>
<dbReference type="Gene3D" id="3.30.200.20">
    <property type="entry name" value="Phosphorylase Kinase, domain 1"/>
    <property type="match status" value="1"/>
</dbReference>
<dbReference type="GO" id="GO:0016301">
    <property type="term" value="F:kinase activity"/>
    <property type="evidence" value="ECO:0007669"/>
    <property type="project" value="UniProtKB-UniRule"/>
</dbReference>
<keyword evidence="4" id="KW-1185">Reference proteome</keyword>
<dbReference type="Gene3D" id="3.90.1200.10">
    <property type="match status" value="1"/>
</dbReference>
<reference evidence="3 4" key="1">
    <citation type="journal article" date="2013" name="Genome Announc.">
        <title>Complete Genome Sequence of Glaciecola psychrophila Strain 170T.</title>
        <authorList>
            <person name="Yin J."/>
            <person name="Chen J."/>
            <person name="Liu G."/>
            <person name="Yu Y."/>
            <person name="Song L."/>
            <person name="Wang X."/>
            <person name="Qu X."/>
        </authorList>
    </citation>
    <scope>NUCLEOTIDE SEQUENCE [LARGE SCALE GENOMIC DNA]</scope>
    <source>
        <strain evidence="3 4">170</strain>
    </source>
</reference>
<dbReference type="InterPro" id="IPR011009">
    <property type="entry name" value="Kinase-like_dom_sf"/>
</dbReference>
<comment type="similarity">
    <text evidence="1 2">Belongs to the fructosamine kinase family.</text>
</comment>
<evidence type="ECO:0000256" key="2">
    <source>
        <dbReference type="PIRNR" id="PIRNR006221"/>
    </source>
</evidence>
<evidence type="ECO:0000313" key="3">
    <source>
        <dbReference type="EMBL" id="AGH44551.1"/>
    </source>
</evidence>
<dbReference type="AlphaFoldDB" id="K6YVP2"/>
<evidence type="ECO:0000313" key="4">
    <source>
        <dbReference type="Proteomes" id="UP000011864"/>
    </source>
</evidence>
<dbReference type="STRING" id="1129794.C427_2442"/>
<gene>
    <name evidence="3" type="ORF">C427_2442</name>
</gene>
<dbReference type="OrthoDB" id="5291879at2"/>
<organism evidence="3 4">
    <name type="scientific">Paraglaciecola psychrophila 170</name>
    <dbReference type="NCBI Taxonomy" id="1129794"/>
    <lineage>
        <taxon>Bacteria</taxon>
        <taxon>Pseudomonadati</taxon>
        <taxon>Pseudomonadota</taxon>
        <taxon>Gammaproteobacteria</taxon>
        <taxon>Alteromonadales</taxon>
        <taxon>Alteromonadaceae</taxon>
        <taxon>Paraglaciecola</taxon>
    </lineage>
</organism>
<name>K6YVP2_9ALTE</name>
<proteinExistence type="inferred from homology"/>
<keyword evidence="2" id="KW-0808">Transferase</keyword>
<dbReference type="Proteomes" id="UP000011864">
    <property type="component" value="Chromosome"/>
</dbReference>
<evidence type="ECO:0000256" key="1">
    <source>
        <dbReference type="ARBA" id="ARBA00009460"/>
    </source>
</evidence>
<dbReference type="eggNOG" id="COG3001">
    <property type="taxonomic scope" value="Bacteria"/>
</dbReference>
<dbReference type="HOGENOM" id="CLU_036517_0_1_6"/>
<dbReference type="EMBL" id="CP003837">
    <property type="protein sequence ID" value="AGH44551.1"/>
    <property type="molecule type" value="Genomic_DNA"/>
</dbReference>
<dbReference type="InterPro" id="IPR016477">
    <property type="entry name" value="Fructo-/Ketosamine-3-kinase"/>
</dbReference>
<dbReference type="PANTHER" id="PTHR12149">
    <property type="entry name" value="FRUCTOSAMINE 3 KINASE-RELATED PROTEIN"/>
    <property type="match status" value="1"/>
</dbReference>
<dbReference type="RefSeq" id="WP_007636439.1">
    <property type="nucleotide sequence ID" value="NC_020514.1"/>
</dbReference>
<dbReference type="PATRIC" id="fig|1129794.4.peg.2421"/>
<protein>
    <submittedName>
        <fullName evidence="3">Fructosamine/Ketosamine-3-kinase</fullName>
    </submittedName>
</protein>
<dbReference type="PANTHER" id="PTHR12149:SF8">
    <property type="entry name" value="PROTEIN-RIBULOSAMINE 3-KINASE"/>
    <property type="match status" value="1"/>
</dbReference>
<dbReference type="PIRSF" id="PIRSF006221">
    <property type="entry name" value="Ketosamine-3-kinase"/>
    <property type="match status" value="1"/>
</dbReference>
<dbReference type="SUPFAM" id="SSF56112">
    <property type="entry name" value="Protein kinase-like (PK-like)"/>
    <property type="match status" value="1"/>
</dbReference>
<dbReference type="Pfam" id="PF03881">
    <property type="entry name" value="Fructosamin_kin"/>
    <property type="match status" value="1"/>
</dbReference>
<accession>K6YVP2</accession>
<sequence>MSNYGVNMWHFISEQISECIQQDFICDDIREVNSGDSHNAYKISDGKHRFFVKTNEKYHLPNFEAEAEGLKHISNTQLFRVPKVFCTGLVSGHSFLVLDHIAMTKGNEQSWFHFGQVLAKLHKNNTQQMYGWQEDNFIGLTPQPNLWQKKWNCFFAEQRIGFMLQLLAEKGHELANIANVVESIKNLLKGHNPSPSMLHGDLWQGNTGFHKNLPVLFDPAFYYGDRETDLAMSELFSRFPESFYQGYNHVWPLEDDYEYRKPIYQLYHVLNHALLFGGHYLDSAKATLKNIDI</sequence>